<dbReference type="AlphaFoldDB" id="A0A2A9NW46"/>
<dbReference type="EMBL" id="KZ301969">
    <property type="protein sequence ID" value="PFH54799.1"/>
    <property type="molecule type" value="Genomic_DNA"/>
</dbReference>
<gene>
    <name evidence="1" type="ORF">AMATHDRAFT_44593</name>
</gene>
<dbReference type="OrthoDB" id="2224399at2759"/>
<keyword evidence="2" id="KW-1185">Reference proteome</keyword>
<evidence type="ECO:0000313" key="2">
    <source>
        <dbReference type="Proteomes" id="UP000242287"/>
    </source>
</evidence>
<sequence length="221" mass="24136">MPTQADHPNIHSLLGLHPSSPLLIQFLQFLANEMTPVPIPKIYPDAVYFNYYTLGLSLLFIPQPGFKPNPTRKLSEYDNDKLVLDSIYLYNTPPKLVNATAGSGVIGRAEQAFSAFALLPLELELAVDNKNKDGNVVTRPQKVEITREGSGKDFVRVLGEPDRKGGGVGPTSGSIGIWCEWTQNGIMVEFGGEEAIGPGAWERGKDAVWKTITLFAPQGNI</sequence>
<accession>A0A2A9NW46</accession>
<dbReference type="Proteomes" id="UP000242287">
    <property type="component" value="Unassembled WGS sequence"/>
</dbReference>
<name>A0A2A9NW46_9AGAR</name>
<reference evidence="1 2" key="1">
    <citation type="submission" date="2014-02" db="EMBL/GenBank/DDBJ databases">
        <title>Transposable element dynamics among asymbiotic and ectomycorrhizal Amanita fungi.</title>
        <authorList>
            <consortium name="DOE Joint Genome Institute"/>
            <person name="Hess J."/>
            <person name="Skrede I."/>
            <person name="Wolfe B."/>
            <person name="LaButti K."/>
            <person name="Ohm R.A."/>
            <person name="Grigoriev I.V."/>
            <person name="Pringle A."/>
        </authorList>
    </citation>
    <scope>NUCLEOTIDE SEQUENCE [LARGE SCALE GENOMIC DNA]</scope>
    <source>
        <strain evidence="1 2">SKay4041</strain>
    </source>
</reference>
<evidence type="ECO:0000313" key="1">
    <source>
        <dbReference type="EMBL" id="PFH54799.1"/>
    </source>
</evidence>
<organism evidence="1 2">
    <name type="scientific">Amanita thiersii Skay4041</name>
    <dbReference type="NCBI Taxonomy" id="703135"/>
    <lineage>
        <taxon>Eukaryota</taxon>
        <taxon>Fungi</taxon>
        <taxon>Dikarya</taxon>
        <taxon>Basidiomycota</taxon>
        <taxon>Agaricomycotina</taxon>
        <taxon>Agaricomycetes</taxon>
        <taxon>Agaricomycetidae</taxon>
        <taxon>Agaricales</taxon>
        <taxon>Pluteineae</taxon>
        <taxon>Amanitaceae</taxon>
        <taxon>Amanita</taxon>
    </lineage>
</organism>
<proteinExistence type="predicted"/>
<protein>
    <submittedName>
        <fullName evidence="1">Uncharacterized protein</fullName>
    </submittedName>
</protein>